<dbReference type="AlphaFoldDB" id="A0A6J7W700"/>
<accession>A0A6J7W700</accession>
<evidence type="ECO:0000313" key="1">
    <source>
        <dbReference type="EMBL" id="CAB4710207.1"/>
    </source>
</evidence>
<dbReference type="EMBL" id="CAFBOD010000009">
    <property type="protein sequence ID" value="CAB4977661.1"/>
    <property type="molecule type" value="Genomic_DNA"/>
</dbReference>
<evidence type="ECO:0000313" key="3">
    <source>
        <dbReference type="EMBL" id="CAB4977661.1"/>
    </source>
</evidence>
<evidence type="ECO:0000313" key="2">
    <source>
        <dbReference type="EMBL" id="CAB4806264.1"/>
    </source>
</evidence>
<gene>
    <name evidence="1" type="ORF">UFOPK2655_00694</name>
    <name evidence="2" type="ORF">UFOPK3077_00866</name>
    <name evidence="3" type="ORF">UFOPK3903_00949</name>
    <name evidence="4" type="ORF">UFOPK4444_00777</name>
</gene>
<dbReference type="EMBL" id="CAFAAS010000007">
    <property type="protein sequence ID" value="CAB4806264.1"/>
    <property type="molecule type" value="Genomic_DNA"/>
</dbReference>
<dbReference type="EMBL" id="CAEZYE010000030">
    <property type="protein sequence ID" value="CAB4710207.1"/>
    <property type="molecule type" value="Genomic_DNA"/>
</dbReference>
<dbReference type="PROSITE" id="PS51257">
    <property type="entry name" value="PROKAR_LIPOPROTEIN"/>
    <property type="match status" value="1"/>
</dbReference>
<dbReference type="EMBL" id="CAFBRZ010000038">
    <property type="protein sequence ID" value="CAB5152949.1"/>
    <property type="molecule type" value="Genomic_DNA"/>
</dbReference>
<sequence length="182" mass="19467">MKLRIALALAALLLTSCSTVVNGVSTDRVEAVAGKVPATCEIPAVVSAFATQVPGSKFVPTHWQPSPKTDLEAALNNQGIACTYGIQVAEIGGTILWASNSKNVWDERKHSWIDAGETPINLPGIEETAAYILQDGTSADEMHVWRINLLIRGVWIQVGASFLQNLDEALAIIKASIAAIDY</sequence>
<reference evidence="4" key="1">
    <citation type="submission" date="2020-05" db="EMBL/GenBank/DDBJ databases">
        <authorList>
            <person name="Chiriac C."/>
            <person name="Salcher M."/>
            <person name="Ghai R."/>
            <person name="Kavagutti S V."/>
        </authorList>
    </citation>
    <scope>NUCLEOTIDE SEQUENCE</scope>
</reference>
<name>A0A6J7W700_9ZZZZ</name>
<evidence type="ECO:0000313" key="4">
    <source>
        <dbReference type="EMBL" id="CAB5152949.1"/>
    </source>
</evidence>
<organism evidence="4">
    <name type="scientific">freshwater metagenome</name>
    <dbReference type="NCBI Taxonomy" id="449393"/>
    <lineage>
        <taxon>unclassified sequences</taxon>
        <taxon>metagenomes</taxon>
        <taxon>ecological metagenomes</taxon>
    </lineage>
</organism>
<protein>
    <submittedName>
        <fullName evidence="4">Unannotated protein</fullName>
    </submittedName>
</protein>
<proteinExistence type="predicted"/>